<dbReference type="SUPFAM" id="SSF55729">
    <property type="entry name" value="Acyl-CoA N-acyltransferases (Nat)"/>
    <property type="match status" value="1"/>
</dbReference>
<dbReference type="Proteomes" id="UP001589894">
    <property type="component" value="Unassembled WGS sequence"/>
</dbReference>
<organism evidence="2 3">
    <name type="scientific">Plantactinospora siamensis</name>
    <dbReference type="NCBI Taxonomy" id="555372"/>
    <lineage>
        <taxon>Bacteria</taxon>
        <taxon>Bacillati</taxon>
        <taxon>Actinomycetota</taxon>
        <taxon>Actinomycetes</taxon>
        <taxon>Micromonosporales</taxon>
        <taxon>Micromonosporaceae</taxon>
        <taxon>Plantactinospora</taxon>
    </lineage>
</organism>
<dbReference type="EMBL" id="JBHLUE010000036">
    <property type="protein sequence ID" value="MFC0568613.1"/>
    <property type="molecule type" value="Genomic_DNA"/>
</dbReference>
<reference evidence="2 3" key="1">
    <citation type="submission" date="2024-09" db="EMBL/GenBank/DDBJ databases">
        <authorList>
            <person name="Sun Q."/>
            <person name="Mori K."/>
        </authorList>
    </citation>
    <scope>NUCLEOTIDE SEQUENCE [LARGE SCALE GENOMIC DNA]</scope>
    <source>
        <strain evidence="2 3">TBRC 2205</strain>
    </source>
</reference>
<sequence>MSASPSLEFRTDPGEFVAVAGAHLAAEPVINTVVATEAYRSQTRRAERVAPADPADRRGWWLVVRADSGAVVGAGMRTGRYPPYLLSMPDTAAVAVARTLHGRGEQVLKINGVLPAVERCATELARLGGGRVEVAQHSRLHELGELSAPAAVPGRLVQATEHDLDLVAEWFEAFDGDAAEQAGRPRDASPHDAPDRAELLGRIRAGGFWFWLDERGERVHLTGANPPALGVARVGPVYTPPAQRGRGWASNAVAEVSRRIRARGARVCLFTDQANPTSNRIYAALGYRPVADMANLLIVG</sequence>
<dbReference type="InterPro" id="IPR000182">
    <property type="entry name" value="GNAT_dom"/>
</dbReference>
<feature type="domain" description="N-acetyltransferase" evidence="1">
    <location>
        <begin position="154"/>
        <end position="300"/>
    </location>
</feature>
<dbReference type="RefSeq" id="WP_377344165.1">
    <property type="nucleotide sequence ID" value="NZ_JBHLUE010000036.1"/>
</dbReference>
<proteinExistence type="predicted"/>
<evidence type="ECO:0000259" key="1">
    <source>
        <dbReference type="PROSITE" id="PS51186"/>
    </source>
</evidence>
<name>A0ABV6P8N1_9ACTN</name>
<gene>
    <name evidence="2" type="ORF">ACFFHU_31330</name>
</gene>
<protein>
    <submittedName>
        <fullName evidence="2">GNAT family N-acetyltransferase</fullName>
    </submittedName>
</protein>
<accession>A0ABV6P8N1</accession>
<dbReference type="InterPro" id="IPR016181">
    <property type="entry name" value="Acyl_CoA_acyltransferase"/>
</dbReference>
<dbReference type="Gene3D" id="3.40.630.30">
    <property type="match status" value="1"/>
</dbReference>
<dbReference type="InterPro" id="IPR013653">
    <property type="entry name" value="GCN5-like_dom"/>
</dbReference>
<evidence type="ECO:0000313" key="3">
    <source>
        <dbReference type="Proteomes" id="UP001589894"/>
    </source>
</evidence>
<dbReference type="Pfam" id="PF08445">
    <property type="entry name" value="FR47"/>
    <property type="match status" value="1"/>
</dbReference>
<dbReference type="PROSITE" id="PS51186">
    <property type="entry name" value="GNAT"/>
    <property type="match status" value="1"/>
</dbReference>
<comment type="caution">
    <text evidence="2">The sequence shown here is derived from an EMBL/GenBank/DDBJ whole genome shotgun (WGS) entry which is preliminary data.</text>
</comment>
<evidence type="ECO:0000313" key="2">
    <source>
        <dbReference type="EMBL" id="MFC0568613.1"/>
    </source>
</evidence>
<keyword evidence="3" id="KW-1185">Reference proteome</keyword>